<accession>A0A495ID85</accession>
<gene>
    <name evidence="1" type="ORF">C8E83_0147</name>
</gene>
<comment type="caution">
    <text evidence="1">The sequence shown here is derived from an EMBL/GenBank/DDBJ whole genome shotgun (WGS) entry which is preliminary data.</text>
</comment>
<evidence type="ECO:0000313" key="1">
    <source>
        <dbReference type="EMBL" id="RKR73065.1"/>
    </source>
</evidence>
<dbReference type="Proteomes" id="UP000280008">
    <property type="component" value="Unassembled WGS sequence"/>
</dbReference>
<proteinExistence type="predicted"/>
<name>A0A495ID85_9MICO</name>
<protein>
    <submittedName>
        <fullName evidence="1">Uncharacterized protein</fullName>
    </submittedName>
</protein>
<reference evidence="1 2" key="1">
    <citation type="submission" date="2018-10" db="EMBL/GenBank/DDBJ databases">
        <title>Sequencing the genomes of 1000 actinobacteria strains.</title>
        <authorList>
            <person name="Klenk H.-P."/>
        </authorList>
    </citation>
    <scope>NUCLEOTIDE SEQUENCE [LARGE SCALE GENOMIC DNA]</scope>
    <source>
        <strain evidence="1 2">DSM 17894</strain>
    </source>
</reference>
<keyword evidence="2" id="KW-1185">Reference proteome</keyword>
<dbReference type="AlphaFoldDB" id="A0A495ID85"/>
<organism evidence="1 2">
    <name type="scientific">Frondihabitans australicus</name>
    <dbReference type="NCBI Taxonomy" id="386892"/>
    <lineage>
        <taxon>Bacteria</taxon>
        <taxon>Bacillati</taxon>
        <taxon>Actinomycetota</taxon>
        <taxon>Actinomycetes</taxon>
        <taxon>Micrococcales</taxon>
        <taxon>Microbacteriaceae</taxon>
        <taxon>Frondihabitans</taxon>
    </lineage>
</organism>
<dbReference type="EMBL" id="RBKS01000001">
    <property type="protein sequence ID" value="RKR73065.1"/>
    <property type="molecule type" value="Genomic_DNA"/>
</dbReference>
<evidence type="ECO:0000313" key="2">
    <source>
        <dbReference type="Proteomes" id="UP000280008"/>
    </source>
</evidence>
<sequence length="104" mass="11138">MRSSRAVRRGAISSRRRRDGAELLPKRADFLPGGAAWATATRWAEEVPPDAELGRYSRKNTTALSASENASAENDESLSARIISPGVFAVTPMISAGAVRNPVK</sequence>